<dbReference type="STRING" id="207559.Dde_0070"/>
<keyword evidence="10" id="KW-0732">Signal</keyword>
<dbReference type="InterPro" id="IPR001915">
    <property type="entry name" value="Peptidase_M48"/>
</dbReference>
<evidence type="ECO:0000256" key="7">
    <source>
        <dbReference type="PIRSR" id="PIRSR627057-2"/>
    </source>
</evidence>
<keyword evidence="2 7" id="KW-0479">Metal-binding</keyword>
<evidence type="ECO:0000259" key="11">
    <source>
        <dbReference type="Pfam" id="PF01435"/>
    </source>
</evidence>
<reference evidence="13 14" key="1">
    <citation type="journal article" date="2011" name="J. Bacteriol.">
        <title>Complete genome sequence and updated annotation of Desulfovibrio alaskensis G20.</title>
        <authorList>
            <person name="Hauser L.J."/>
            <person name="Land M.L."/>
            <person name="Brown S.D."/>
            <person name="Larimer F."/>
            <person name="Keller K.L."/>
            <person name="Rapp-Giles B.J."/>
            <person name="Price M.N."/>
            <person name="Lin M."/>
            <person name="Bruce D.C."/>
            <person name="Detter J.C."/>
            <person name="Tapia R."/>
            <person name="Han C.S."/>
            <person name="Goodwin L.A."/>
            <person name="Cheng J.F."/>
            <person name="Pitluck S."/>
            <person name="Copeland A."/>
            <person name="Lucas S."/>
            <person name="Nolan M."/>
            <person name="Lapidus A.L."/>
            <person name="Palumbo A.V."/>
            <person name="Wall J.D."/>
        </authorList>
    </citation>
    <scope>NUCLEOTIDE SEQUENCE [LARGE SCALE GENOMIC DNA]</scope>
    <source>
        <strain evidence="14">ATCC BAA 1058 / DSM 17464 / G20</strain>
    </source>
</reference>
<evidence type="ECO:0000256" key="10">
    <source>
        <dbReference type="SAM" id="SignalP"/>
    </source>
</evidence>
<comment type="similarity">
    <text evidence="8">Belongs to the peptidase M48 family.</text>
</comment>
<keyword evidence="14" id="KW-1185">Reference proteome</keyword>
<evidence type="ECO:0000256" key="3">
    <source>
        <dbReference type="ARBA" id="ARBA00022801"/>
    </source>
</evidence>
<feature type="transmembrane region" description="Helical" evidence="9">
    <location>
        <begin position="298"/>
        <end position="318"/>
    </location>
</feature>
<feature type="signal peptide" evidence="10">
    <location>
        <begin position="1"/>
        <end position="21"/>
    </location>
</feature>
<feature type="binding site" evidence="7">
    <location>
        <position position="290"/>
    </location>
    <ligand>
        <name>Zn(2+)</name>
        <dbReference type="ChEBI" id="CHEBI:29105"/>
        <note>catalytic</note>
    </ligand>
</feature>
<feature type="transmembrane region" description="Helical" evidence="9">
    <location>
        <begin position="338"/>
        <end position="360"/>
    </location>
</feature>
<evidence type="ECO:0000259" key="12">
    <source>
        <dbReference type="Pfam" id="PF16491"/>
    </source>
</evidence>
<keyword evidence="5 8" id="KW-0482">Metalloprotease</keyword>
<feature type="domain" description="CAAX prenyl protease 1 N-terminal" evidence="12">
    <location>
        <begin position="39"/>
        <end position="213"/>
    </location>
</feature>
<keyword evidence="9" id="KW-0812">Transmembrane</keyword>
<feature type="binding site" evidence="7">
    <location>
        <position position="286"/>
    </location>
    <ligand>
        <name>Zn(2+)</name>
        <dbReference type="ChEBI" id="CHEBI:29105"/>
        <note>catalytic</note>
    </ligand>
</feature>
<evidence type="ECO:0000256" key="9">
    <source>
        <dbReference type="SAM" id="Phobius"/>
    </source>
</evidence>
<evidence type="ECO:0000256" key="1">
    <source>
        <dbReference type="ARBA" id="ARBA00022670"/>
    </source>
</evidence>
<name>Q30UQ0_OLEA2</name>
<evidence type="ECO:0000313" key="14">
    <source>
        <dbReference type="Proteomes" id="UP000002710"/>
    </source>
</evidence>
<dbReference type="GO" id="GO:0046872">
    <property type="term" value="F:metal ion binding"/>
    <property type="evidence" value="ECO:0007669"/>
    <property type="project" value="UniProtKB-KW"/>
</dbReference>
<protein>
    <submittedName>
        <fullName evidence="13">Ste24 endopeptidase</fullName>
        <ecNumber evidence="13">3.4.24.84</ecNumber>
    </submittedName>
</protein>
<proteinExistence type="inferred from homology"/>
<dbReference type="Pfam" id="PF01435">
    <property type="entry name" value="Peptidase_M48"/>
    <property type="match status" value="1"/>
</dbReference>
<feature type="domain" description="Peptidase M48" evidence="11">
    <location>
        <begin position="217"/>
        <end position="420"/>
    </location>
</feature>
<keyword evidence="1 8" id="KW-0645">Protease</keyword>
<dbReference type="eggNOG" id="COG0501">
    <property type="taxonomic scope" value="Bacteria"/>
</dbReference>
<dbReference type="RefSeq" id="WP_011366256.1">
    <property type="nucleotide sequence ID" value="NC_007519.1"/>
</dbReference>
<gene>
    <name evidence="13" type="ordered locus">Dde_0070</name>
</gene>
<dbReference type="InterPro" id="IPR027057">
    <property type="entry name" value="CAXX_Prtase_1"/>
</dbReference>
<keyword evidence="9" id="KW-1133">Transmembrane helix</keyword>
<keyword evidence="3 8" id="KW-0378">Hydrolase</keyword>
<feature type="transmembrane region" description="Helical" evidence="9">
    <location>
        <begin position="115"/>
        <end position="135"/>
    </location>
</feature>
<dbReference type="Proteomes" id="UP000002710">
    <property type="component" value="Chromosome"/>
</dbReference>
<feature type="transmembrane region" description="Helical" evidence="9">
    <location>
        <begin position="66"/>
        <end position="84"/>
    </location>
</feature>
<dbReference type="GO" id="GO:0071586">
    <property type="term" value="P:CAAX-box protein processing"/>
    <property type="evidence" value="ECO:0007669"/>
    <property type="project" value="InterPro"/>
</dbReference>
<dbReference type="GO" id="GO:0004222">
    <property type="term" value="F:metalloendopeptidase activity"/>
    <property type="evidence" value="ECO:0007669"/>
    <property type="project" value="InterPro"/>
</dbReference>
<evidence type="ECO:0000256" key="5">
    <source>
        <dbReference type="ARBA" id="ARBA00023049"/>
    </source>
</evidence>
<feature type="transmembrane region" description="Helical" evidence="9">
    <location>
        <begin position="156"/>
        <end position="178"/>
    </location>
</feature>
<dbReference type="EMBL" id="CP000112">
    <property type="protein sequence ID" value="ABB36871.1"/>
    <property type="molecule type" value="Genomic_DNA"/>
</dbReference>
<dbReference type="HOGENOM" id="CLU_025947_1_0_7"/>
<feature type="transmembrane region" description="Helical" evidence="9">
    <location>
        <begin position="184"/>
        <end position="203"/>
    </location>
</feature>
<keyword evidence="4 7" id="KW-0862">Zinc</keyword>
<keyword evidence="9" id="KW-0472">Membrane</keyword>
<sequence>MNTYCIIILAAVTGSWLLQTAAAVLGLGRTGTPLPAGTGLDMEPARRERMQRYVASGMRLNIAEDTAGTAVFLVFWLCGGFGVADALSRSAGALLGGFAGGGPAVTGIMTGLVFFGLLGVLSSLAGLPFSLWRTFVHEERFGFNRTTPLTFVADRLKAGLLVAVMGGPLAAGVLWLLALYGPEAWLPVWLLVSVFSLLVSFLAPRYLLPLFNTFTPLPQGALRSAIDRYVTGQGYTLSGLFVVDGSRRSAKVNAYFTGLGRQRRIALFDTLLEKLDDDEVVAVVAHEVGHCTLGHIPVMLGLSVARTGLMLWLLSFFLTEPQLFAAFGVQQVSYHAGLVFFSLLFTPVSLFTGVGFHALLRRNEYAADAFAARTTGRPDVLSSALRKLASENMTNLNPHPLQVALHYTHPPLVQRLQALGALPVRRG</sequence>
<feature type="binding site" evidence="7">
    <location>
        <position position="364"/>
    </location>
    <ligand>
        <name>Zn(2+)</name>
        <dbReference type="ChEBI" id="CHEBI:29105"/>
        <note>catalytic</note>
    </ligand>
</feature>
<dbReference type="Gene3D" id="3.30.2010.10">
    <property type="entry name" value="Metalloproteases ('zincins'), catalytic domain"/>
    <property type="match status" value="1"/>
</dbReference>
<evidence type="ECO:0000256" key="8">
    <source>
        <dbReference type="RuleBase" id="RU003983"/>
    </source>
</evidence>
<dbReference type="KEGG" id="dde:Dde_0070"/>
<dbReference type="AlphaFoldDB" id="Q30UQ0"/>
<comment type="cofactor">
    <cofactor evidence="7 8">
        <name>Zn(2+)</name>
        <dbReference type="ChEBI" id="CHEBI:29105"/>
    </cofactor>
    <text evidence="7 8">Binds 1 zinc ion per subunit.</text>
</comment>
<dbReference type="PANTHER" id="PTHR10120">
    <property type="entry name" value="CAAX PRENYL PROTEASE 1"/>
    <property type="match status" value="1"/>
</dbReference>
<evidence type="ECO:0000256" key="6">
    <source>
        <dbReference type="PIRSR" id="PIRSR627057-1"/>
    </source>
</evidence>
<organism evidence="13 14">
    <name type="scientific">Oleidesulfovibrio alaskensis (strain ATCC BAA-1058 / DSM 17464 / G20)</name>
    <name type="common">Desulfovibrio alaskensis</name>
    <dbReference type="NCBI Taxonomy" id="207559"/>
    <lineage>
        <taxon>Bacteria</taxon>
        <taxon>Pseudomonadati</taxon>
        <taxon>Thermodesulfobacteriota</taxon>
        <taxon>Desulfovibrionia</taxon>
        <taxon>Desulfovibrionales</taxon>
        <taxon>Desulfovibrionaceae</taxon>
        <taxon>Oleidesulfovibrio</taxon>
    </lineage>
</organism>
<evidence type="ECO:0000313" key="13">
    <source>
        <dbReference type="EMBL" id="ABB36871.1"/>
    </source>
</evidence>
<evidence type="ECO:0000256" key="4">
    <source>
        <dbReference type="ARBA" id="ARBA00022833"/>
    </source>
</evidence>
<feature type="chain" id="PRO_5004219614" evidence="10">
    <location>
        <begin position="22"/>
        <end position="427"/>
    </location>
</feature>
<feature type="active site" description="Proton donor" evidence="6">
    <location>
        <position position="368"/>
    </location>
</feature>
<dbReference type="InterPro" id="IPR032456">
    <property type="entry name" value="Peptidase_M48_N"/>
</dbReference>
<dbReference type="CDD" id="cd07343">
    <property type="entry name" value="M48A_Zmpste24p_like"/>
    <property type="match status" value="1"/>
</dbReference>
<dbReference type="Pfam" id="PF16491">
    <property type="entry name" value="Peptidase_M48_N"/>
    <property type="match status" value="1"/>
</dbReference>
<feature type="active site" evidence="6">
    <location>
        <position position="287"/>
    </location>
</feature>
<feature type="transmembrane region" description="Helical" evidence="9">
    <location>
        <begin position="91"/>
        <end position="109"/>
    </location>
</feature>
<dbReference type="EC" id="3.4.24.84" evidence="13"/>
<evidence type="ECO:0000256" key="2">
    <source>
        <dbReference type="ARBA" id="ARBA00022723"/>
    </source>
</evidence>
<accession>Q30UQ0</accession>